<protein>
    <recommendedName>
        <fullName evidence="5">BAR domain-containing protein</fullName>
    </recommendedName>
</protein>
<evidence type="ECO:0000256" key="2">
    <source>
        <dbReference type="SAM" id="MobiDB-lite"/>
    </source>
</evidence>
<feature type="compositionally biased region" description="Polar residues" evidence="2">
    <location>
        <begin position="423"/>
        <end position="438"/>
    </location>
</feature>
<keyword evidence="1" id="KW-0175">Coiled coil</keyword>
<feature type="compositionally biased region" description="Basic and acidic residues" evidence="2">
    <location>
        <begin position="440"/>
        <end position="450"/>
    </location>
</feature>
<dbReference type="OrthoDB" id="5594612at2759"/>
<dbReference type="Gene3D" id="1.20.1270.60">
    <property type="entry name" value="Arfaptin homology (AH) domain/BAR domain"/>
    <property type="match status" value="1"/>
</dbReference>
<feature type="compositionally biased region" description="Polar residues" evidence="2">
    <location>
        <begin position="375"/>
        <end position="393"/>
    </location>
</feature>
<dbReference type="EMBL" id="SDIL01000010">
    <property type="protein sequence ID" value="RXK41307.1"/>
    <property type="molecule type" value="Genomic_DNA"/>
</dbReference>
<proteinExistence type="predicted"/>
<feature type="region of interest" description="Disordered" evidence="2">
    <location>
        <begin position="357"/>
        <end position="450"/>
    </location>
</feature>
<feature type="compositionally biased region" description="Polar residues" evidence="2">
    <location>
        <begin position="284"/>
        <end position="295"/>
    </location>
</feature>
<dbReference type="InterPro" id="IPR027267">
    <property type="entry name" value="AH/BAR_dom_sf"/>
</dbReference>
<organism evidence="3 4">
    <name type="scientific">Tremella mesenterica</name>
    <name type="common">Jelly fungus</name>
    <dbReference type="NCBI Taxonomy" id="5217"/>
    <lineage>
        <taxon>Eukaryota</taxon>
        <taxon>Fungi</taxon>
        <taxon>Dikarya</taxon>
        <taxon>Basidiomycota</taxon>
        <taxon>Agaricomycotina</taxon>
        <taxon>Tremellomycetes</taxon>
        <taxon>Tremellales</taxon>
        <taxon>Tremellaceae</taxon>
        <taxon>Tremella</taxon>
    </lineage>
</organism>
<reference evidence="3 4" key="1">
    <citation type="submission" date="2016-06" db="EMBL/GenBank/DDBJ databases">
        <title>Evolution of pathogenesis and genome organization in the Tremellales.</title>
        <authorList>
            <person name="Cuomo C."/>
            <person name="Litvintseva A."/>
            <person name="Heitman J."/>
            <person name="Chen Y."/>
            <person name="Sun S."/>
            <person name="Springer D."/>
            <person name="Dromer F."/>
            <person name="Young S."/>
            <person name="Zeng Q."/>
            <person name="Chapman S."/>
            <person name="Gujja S."/>
            <person name="Saif S."/>
            <person name="Birren B."/>
        </authorList>
    </citation>
    <scope>NUCLEOTIDE SEQUENCE [LARGE SCALE GENOMIC DNA]</scope>
    <source>
        <strain evidence="3 4">ATCC 28783</strain>
    </source>
</reference>
<dbReference type="STRING" id="5217.A0A4V1M4R7"/>
<evidence type="ECO:0000313" key="4">
    <source>
        <dbReference type="Proteomes" id="UP000289152"/>
    </source>
</evidence>
<comment type="caution">
    <text evidence="3">The sequence shown here is derived from an EMBL/GenBank/DDBJ whole genome shotgun (WGS) entry which is preliminary data.</text>
</comment>
<feature type="region of interest" description="Disordered" evidence="2">
    <location>
        <begin position="282"/>
        <end position="326"/>
    </location>
</feature>
<evidence type="ECO:0000313" key="3">
    <source>
        <dbReference type="EMBL" id="RXK41307.1"/>
    </source>
</evidence>
<dbReference type="GO" id="GO:0042144">
    <property type="term" value="P:vacuole fusion, non-autophagic"/>
    <property type="evidence" value="ECO:0007669"/>
    <property type="project" value="InterPro"/>
</dbReference>
<dbReference type="SUPFAM" id="SSF103657">
    <property type="entry name" value="BAR/IMD domain-like"/>
    <property type="match status" value="1"/>
</dbReference>
<dbReference type="GO" id="GO:0000329">
    <property type="term" value="C:fungal-type vacuole membrane"/>
    <property type="evidence" value="ECO:0007669"/>
    <property type="project" value="InterPro"/>
</dbReference>
<gene>
    <name evidence="3" type="ORF">M231_01457</name>
</gene>
<dbReference type="InterPro" id="IPR037470">
    <property type="entry name" value="IVY1"/>
</dbReference>
<accession>A0A4V1M4R7</accession>
<dbReference type="PANTHER" id="PTHR38407">
    <property type="entry name" value="PROTEIN IVY1"/>
    <property type="match status" value="1"/>
</dbReference>
<dbReference type="Proteomes" id="UP000289152">
    <property type="component" value="Unassembled WGS sequence"/>
</dbReference>
<feature type="compositionally biased region" description="Low complexity" evidence="2">
    <location>
        <begin position="296"/>
        <end position="311"/>
    </location>
</feature>
<name>A0A4V1M4R7_TREME</name>
<dbReference type="VEuPathDB" id="FungiDB:TREMEDRAFT_15956"/>
<dbReference type="PANTHER" id="PTHR38407:SF1">
    <property type="entry name" value="PROTEIN IVY1"/>
    <property type="match status" value="1"/>
</dbReference>
<sequence length="450" mass="49025">MSTTPRPRLTSLQSEGSLAPSAWGTRPPSPSYSTTTTGSRVNMPAAHSLITRKDLRQSISCFEDLMAAAKAYRNALLAMSHATAAFASAMEACSRVKGCRNANSGLAGASGLQYLTGNHEQILADTVYRQFEIPLLEALDHYKLITADRLASYEKALHEQSTKIRKTEAENLKVGRRRKRDLQSFRLALAELQSQVDELDALKAGYHEEVLEGEDEIWDTVLHKVAFVVRSQLDFYDKLSGKASDPILEPLVMSIPDPFDTYGPPKEDGQIFSVLAPLGLLDSSAPQSPNPNLTRTLPSSGTSTPGKTSPPKNVPFPSAVMSPSKAQTTVISAMGENGWGDRQGGDRARRELSVIDEQASSLANKEEEEEDQEAGSISQMEQAPLQSSPTSSISREEDSTASRQERQKAPDPQTQIDELHDVTPTSPTIDFPDDSSTVESDERRQPSIPA</sequence>
<dbReference type="AlphaFoldDB" id="A0A4V1M4R7"/>
<feature type="region of interest" description="Disordered" evidence="2">
    <location>
        <begin position="1"/>
        <end position="38"/>
    </location>
</feature>
<dbReference type="GO" id="GO:0005543">
    <property type="term" value="F:phospholipid binding"/>
    <property type="evidence" value="ECO:0007669"/>
    <property type="project" value="InterPro"/>
</dbReference>
<feature type="compositionally biased region" description="Basic and acidic residues" evidence="2">
    <location>
        <begin position="394"/>
        <end position="409"/>
    </location>
</feature>
<evidence type="ECO:0000256" key="1">
    <source>
        <dbReference type="SAM" id="Coils"/>
    </source>
</evidence>
<dbReference type="InParanoid" id="A0A4V1M4R7"/>
<feature type="coiled-coil region" evidence="1">
    <location>
        <begin position="150"/>
        <end position="209"/>
    </location>
</feature>
<evidence type="ECO:0008006" key="5">
    <source>
        <dbReference type="Google" id="ProtNLM"/>
    </source>
</evidence>
<dbReference type="FunFam" id="1.20.1270.60:FF:000075">
    <property type="entry name" value="Related to IVY1-phospholipid-binding protein"/>
    <property type="match status" value="1"/>
</dbReference>
<feature type="compositionally biased region" description="Polar residues" evidence="2">
    <location>
        <begin position="1"/>
        <end position="16"/>
    </location>
</feature>
<keyword evidence="4" id="KW-1185">Reference proteome</keyword>